<dbReference type="AlphaFoldDB" id="A0A317MWU9"/>
<keyword evidence="3" id="KW-1185">Reference proteome</keyword>
<dbReference type="EMBL" id="QGTJ01000003">
    <property type="protein sequence ID" value="PWV63220.1"/>
    <property type="molecule type" value="Genomic_DNA"/>
</dbReference>
<dbReference type="Pfam" id="PF14206">
    <property type="entry name" value="Cys_rich_CPCC"/>
    <property type="match status" value="1"/>
</dbReference>
<name>A0A317MWU9_9GAMM</name>
<evidence type="ECO:0000259" key="1">
    <source>
        <dbReference type="Pfam" id="PF14206"/>
    </source>
</evidence>
<proteinExistence type="predicted"/>
<comment type="caution">
    <text evidence="2">The sequence shown here is derived from an EMBL/GenBank/DDBJ whole genome shotgun (WGS) entry which is preliminary data.</text>
</comment>
<protein>
    <recommendedName>
        <fullName evidence="1">Cysteine-rich CPCC domain-containing protein</fullName>
    </recommendedName>
</protein>
<sequence>MPAASAYALTCPACGFIVFTRAYGSADTCPVCHWVDDLLQLAQPDFAIGLNAGLSLRQAQRDVLADYPVSLKEIHGFRRDPAWRPLGPDEHPRNGGSTLASPVCYLLAPDPDTFEPYWLTADSSVTPNR</sequence>
<feature type="domain" description="Cysteine-rich CPCC" evidence="1">
    <location>
        <begin position="10"/>
        <end position="62"/>
    </location>
</feature>
<gene>
    <name evidence="2" type="ORF">C7443_103145</name>
</gene>
<dbReference type="InterPro" id="IPR025983">
    <property type="entry name" value="Cys_rich_CPCC"/>
</dbReference>
<dbReference type="OrthoDB" id="1456570at2"/>
<evidence type="ECO:0000313" key="3">
    <source>
        <dbReference type="Proteomes" id="UP000246569"/>
    </source>
</evidence>
<organism evidence="2 3">
    <name type="scientific">Plasticicumulans acidivorans</name>
    <dbReference type="NCBI Taxonomy" id="886464"/>
    <lineage>
        <taxon>Bacteria</taxon>
        <taxon>Pseudomonadati</taxon>
        <taxon>Pseudomonadota</taxon>
        <taxon>Gammaproteobacteria</taxon>
        <taxon>Candidatus Competibacteraceae</taxon>
        <taxon>Plasticicumulans</taxon>
    </lineage>
</organism>
<reference evidence="2 3" key="1">
    <citation type="submission" date="2018-05" db="EMBL/GenBank/DDBJ databases">
        <title>Genomic Encyclopedia of Type Strains, Phase IV (KMG-IV): sequencing the most valuable type-strain genomes for metagenomic binning, comparative biology and taxonomic classification.</title>
        <authorList>
            <person name="Goeker M."/>
        </authorList>
    </citation>
    <scope>NUCLEOTIDE SEQUENCE [LARGE SCALE GENOMIC DNA]</scope>
    <source>
        <strain evidence="2 3">DSM 23606</strain>
    </source>
</reference>
<evidence type="ECO:0000313" key="2">
    <source>
        <dbReference type="EMBL" id="PWV63220.1"/>
    </source>
</evidence>
<dbReference type="Proteomes" id="UP000246569">
    <property type="component" value="Unassembled WGS sequence"/>
</dbReference>
<dbReference type="RefSeq" id="WP_110017730.1">
    <property type="nucleotide sequence ID" value="NZ_QGTJ01000003.1"/>
</dbReference>
<accession>A0A317MWU9</accession>